<dbReference type="GO" id="GO:0000278">
    <property type="term" value="P:mitotic cell cycle"/>
    <property type="evidence" value="ECO:0000318"/>
    <property type="project" value="GO_Central"/>
</dbReference>
<sequence>MAALSSRRWFHRSVSGVEAETMLLERGFDGSFLARYSSSSPGAFTLSVRRGQEVTHIKIQNNGDFFDLYGGEKFATLSELVQYYMENGDQLKEKNGQIIELKQPLICAEPTTERWFHGNLSAKEAEKLILERGKNGSFLVRESQSKLSDFVLSVRADDKVTHVMIRWHEKMYDVGGGQKFATLCDLIEHYKRNPMVETCGTVVHLRQPFNATRITAAGINDRVEQLQRENGGQSYGKGGFWEEFESLQQQECRHTFSRREGQRNENRAKNRYKNILPFDHTRVKLKDVDSTVPGADYINANYIRQPTEAEQNDMSSSSENLAQSAGSGLNNGYSQPNATNNNGTNGNSACQGYSAGSVAPTKNCSSCQLLNKPCSQCSLKASSEMKHKRNESITSRMQLQQQSPHKRDEKDMFKTYIATQGCLTNTIQDFWNMIWQENTRVIVMTTKEMERGKKKCEKYWPDPQQSKEWGHARVRCLSETSTADYTLREFLLSWRGQEDRKIYQYHFQVWPDHGVPADPGCVLNFLQDVNTRQAQLQLEGLMPGPICVHCSAGIGRTGTFIVIDMILDQILRQGHECEIDIQRTIQMVRSQRSGMVQTEAQYKFVYFAVQHYIQTLLQRKQAEQQSLQVGREYTNIKYVDEIYV</sequence>
<dbReference type="Proteomes" id="UP000007062">
    <property type="component" value="Chromosome 2R"/>
</dbReference>
<reference evidence="15 16" key="1">
    <citation type="journal article" date="2002" name="Science">
        <title>The genome sequence of the malaria mosquito Anopheles gambiae.</title>
        <authorList>
            <person name="Holt R.A."/>
            <person name="Subramanian G.M."/>
            <person name="Halpern A."/>
            <person name="Sutton G.G."/>
            <person name="Charlab R."/>
            <person name="Nusskern D.R."/>
            <person name="Wincker P."/>
            <person name="Clark A.G."/>
            <person name="Ribeiro J.M."/>
            <person name="Wides R."/>
            <person name="Salzberg S.L."/>
            <person name="Loftus B."/>
            <person name="Yandell M."/>
            <person name="Majoros W.H."/>
            <person name="Rusch D.B."/>
            <person name="Lai Z."/>
            <person name="Kraft C.L."/>
            <person name="Abril J.F."/>
            <person name="Anthouard V."/>
            <person name="Arensburger P."/>
            <person name="Atkinson P.W."/>
            <person name="Baden H."/>
            <person name="de Berardinis V."/>
            <person name="Baldwin D."/>
            <person name="Benes V."/>
            <person name="Biedler J."/>
            <person name="Blass C."/>
            <person name="Bolanos R."/>
            <person name="Boscus D."/>
            <person name="Barnstead M."/>
            <person name="Cai S."/>
            <person name="Center A."/>
            <person name="Chaturverdi K."/>
            <person name="Christophides G.K."/>
            <person name="Chrystal M.A."/>
            <person name="Clamp M."/>
            <person name="Cravchik A."/>
            <person name="Curwen V."/>
            <person name="Dana A."/>
            <person name="Delcher A."/>
            <person name="Dew I."/>
            <person name="Evans C.A."/>
            <person name="Flanigan M."/>
            <person name="Grundschober-Freimoser A."/>
            <person name="Friedli L."/>
            <person name="Gu Z."/>
            <person name="Guan P."/>
            <person name="Guigo R."/>
            <person name="Hillenmeyer M.E."/>
            <person name="Hladun S.L."/>
            <person name="Hogan J.R."/>
            <person name="Hong Y.S."/>
            <person name="Hoover J."/>
            <person name="Jaillon O."/>
            <person name="Ke Z."/>
            <person name="Kodira C."/>
            <person name="Kokoza E."/>
            <person name="Koutsos A."/>
            <person name="Letunic I."/>
            <person name="Levitsky A."/>
            <person name="Liang Y."/>
            <person name="Lin J.J."/>
            <person name="Lobo N.F."/>
            <person name="Lopez J.R."/>
            <person name="Malek J.A."/>
            <person name="McIntosh T.C."/>
            <person name="Meister S."/>
            <person name="Miller J."/>
            <person name="Mobarry C."/>
            <person name="Mongin E."/>
            <person name="Murphy S.D."/>
            <person name="O'Brochta D.A."/>
            <person name="Pfannkoch C."/>
            <person name="Qi R."/>
            <person name="Regier M.A."/>
            <person name="Remington K."/>
            <person name="Shao H."/>
            <person name="Sharakhova M.V."/>
            <person name="Sitter C.D."/>
            <person name="Shetty J."/>
            <person name="Smith T.J."/>
            <person name="Strong R."/>
            <person name="Sun J."/>
            <person name="Thomasova D."/>
            <person name="Ton L.Q."/>
            <person name="Topalis P."/>
            <person name="Tu Z."/>
            <person name="Unger M.F."/>
            <person name="Walenz B."/>
            <person name="Wang A."/>
            <person name="Wang J."/>
            <person name="Wang M."/>
            <person name="Wang X."/>
            <person name="Woodford K.J."/>
            <person name="Wortman J.R."/>
            <person name="Wu M."/>
            <person name="Yao A."/>
            <person name="Zdobnov E.M."/>
            <person name="Zhang H."/>
            <person name="Zhao Q."/>
            <person name="Zhao S."/>
            <person name="Zhu S.C."/>
            <person name="Zhimulev I."/>
            <person name="Coluzzi M."/>
            <person name="della Torre A."/>
            <person name="Roth C.W."/>
            <person name="Louis C."/>
            <person name="Kalush F."/>
            <person name="Mural R.J."/>
            <person name="Myers E.W."/>
            <person name="Adams M.D."/>
            <person name="Smith H.O."/>
            <person name="Broder S."/>
            <person name="Gardner M.J."/>
            <person name="Fraser C.M."/>
            <person name="Birney E."/>
            <person name="Bork P."/>
            <person name="Brey P.T."/>
            <person name="Venter J.C."/>
            <person name="Weissenbach J."/>
            <person name="Kafatos F.C."/>
            <person name="Collins F.H."/>
            <person name="Hoffman S.L."/>
        </authorList>
    </citation>
    <scope>NUCLEOTIDE SEQUENCE [LARGE SCALE GENOMIC DNA]</scope>
    <source>
        <strain evidence="15 16">PEST</strain>
    </source>
</reference>
<name>A0A1S4GFJ7_ANOGA</name>
<keyword evidence="16" id="KW-1185">Reference proteome</keyword>
<dbReference type="VEuPathDB" id="VectorBase:AGAP002438"/>
<evidence type="ECO:0000256" key="6">
    <source>
        <dbReference type="ARBA" id="ARBA00022801"/>
    </source>
</evidence>
<keyword evidence="3 10" id="KW-0963">Cytoplasm</keyword>
<dbReference type="InterPro" id="IPR000242">
    <property type="entry name" value="PTP_cat"/>
</dbReference>
<dbReference type="SUPFAM" id="SSF55550">
    <property type="entry name" value="SH2 domain"/>
    <property type="match status" value="2"/>
</dbReference>
<feature type="domain" description="Tyrosine-protein phosphatase" evidence="13">
    <location>
        <begin position="240"/>
        <end position="612"/>
    </location>
</feature>
<dbReference type="CDD" id="cd09931">
    <property type="entry name" value="SH2_C-SH2_SHP_like"/>
    <property type="match status" value="1"/>
</dbReference>
<dbReference type="InterPro" id="IPR003595">
    <property type="entry name" value="Tyr_Pase_cat"/>
</dbReference>
<evidence type="ECO:0000256" key="3">
    <source>
        <dbReference type="ARBA" id="ARBA00022490"/>
    </source>
</evidence>
<dbReference type="GO" id="GO:0030154">
    <property type="term" value="P:cell differentiation"/>
    <property type="evidence" value="ECO:0000318"/>
    <property type="project" value="GO_Central"/>
</dbReference>
<dbReference type="AlphaFoldDB" id="A0A1S4GFJ7"/>
<dbReference type="GO" id="GO:0005737">
    <property type="term" value="C:cytoplasm"/>
    <property type="evidence" value="ECO:0000318"/>
    <property type="project" value="GO_Central"/>
</dbReference>
<keyword evidence="4" id="KW-0597">Phosphoprotein</keyword>
<dbReference type="EC" id="3.1.3.48" evidence="10"/>
<protein>
    <recommendedName>
        <fullName evidence="10">Tyrosine-protein phosphatase non-receptor type</fullName>
        <ecNumber evidence="10">3.1.3.48</ecNumber>
    </recommendedName>
</protein>
<evidence type="ECO:0000256" key="8">
    <source>
        <dbReference type="ARBA" id="ARBA00022999"/>
    </source>
</evidence>
<dbReference type="PROSITE" id="PS50001">
    <property type="entry name" value="SH2"/>
    <property type="match status" value="2"/>
</dbReference>
<evidence type="ECO:0000256" key="1">
    <source>
        <dbReference type="ARBA" id="ARBA00004496"/>
    </source>
</evidence>
<dbReference type="FunFam" id="3.90.190.10:FF:000121">
    <property type="entry name" value="Corkscrew, isoform D"/>
    <property type="match status" value="1"/>
</dbReference>
<dbReference type="PROSITE" id="PS50055">
    <property type="entry name" value="TYR_PHOSPHATASE_PTP"/>
    <property type="match status" value="1"/>
</dbReference>
<dbReference type="PIRSF" id="PIRSF000929">
    <property type="entry name" value="Tyr-Ptase_nr_6"/>
    <property type="match status" value="1"/>
</dbReference>
<feature type="compositionally biased region" description="Polar residues" evidence="11">
    <location>
        <begin position="308"/>
        <end position="336"/>
    </location>
</feature>
<evidence type="ECO:0000256" key="11">
    <source>
        <dbReference type="SAM" id="MobiDB-lite"/>
    </source>
</evidence>
<reference evidence="15" key="3">
    <citation type="submission" date="2021-01" db="UniProtKB">
        <authorList>
            <consortium name="EnsemblMetazoa"/>
        </authorList>
    </citation>
    <scope>IDENTIFICATION</scope>
    <source>
        <strain evidence="15">PEST</strain>
    </source>
</reference>
<dbReference type="FunFam" id="3.30.505.10:FF:000012">
    <property type="entry name" value="Tyrosine-protein phosphatase non-receptor type"/>
    <property type="match status" value="1"/>
</dbReference>
<comment type="similarity">
    <text evidence="2 10">Belongs to the protein-tyrosine phosphatase family. Non-receptor class 2 subfamily.</text>
</comment>
<keyword evidence="8" id="KW-0727">SH2 domain</keyword>
<dbReference type="PANTHER" id="PTHR46257">
    <property type="entry name" value="TYROSINE-PROTEIN PHOSPHATASE CORKSCREW"/>
    <property type="match status" value="1"/>
</dbReference>
<dbReference type="InterPro" id="IPR052123">
    <property type="entry name" value="Non-rcpt_Tyr_Phosphatase"/>
</dbReference>
<evidence type="ECO:0000256" key="5">
    <source>
        <dbReference type="ARBA" id="ARBA00022737"/>
    </source>
</evidence>
<evidence type="ECO:0000259" key="13">
    <source>
        <dbReference type="PROSITE" id="PS50055"/>
    </source>
</evidence>
<keyword evidence="7 10" id="KW-0904">Protein phosphatase</keyword>
<evidence type="ECO:0000313" key="15">
    <source>
        <dbReference type="EnsemblMetazoa" id="AGAP002438-PB"/>
    </source>
</evidence>
<dbReference type="InterPro" id="IPR012152">
    <property type="entry name" value="Tyr_Pase_non-rcpt_typ-6/11"/>
</dbReference>
<dbReference type="InterPro" id="IPR000387">
    <property type="entry name" value="Tyr_Pase_dom"/>
</dbReference>
<dbReference type="PRINTS" id="PR00700">
    <property type="entry name" value="PRTYPHPHTASE"/>
</dbReference>
<comment type="subcellular location">
    <subcellularLocation>
        <location evidence="1 10">Cytoplasm</location>
    </subcellularLocation>
</comment>
<dbReference type="InterPro" id="IPR029021">
    <property type="entry name" value="Prot-tyrosine_phosphatase-like"/>
</dbReference>
<dbReference type="Gene3D" id="3.90.190.10">
    <property type="entry name" value="Protein tyrosine phosphatase superfamily"/>
    <property type="match status" value="2"/>
</dbReference>
<feature type="domain" description="SH2" evidence="12">
    <location>
        <begin position="115"/>
        <end position="209"/>
    </location>
</feature>
<organism evidence="15 16">
    <name type="scientific">Anopheles gambiae</name>
    <name type="common">African malaria mosquito</name>
    <dbReference type="NCBI Taxonomy" id="7165"/>
    <lineage>
        <taxon>Eukaryota</taxon>
        <taxon>Metazoa</taxon>
        <taxon>Ecdysozoa</taxon>
        <taxon>Arthropoda</taxon>
        <taxon>Hexapoda</taxon>
        <taxon>Insecta</taxon>
        <taxon>Pterygota</taxon>
        <taxon>Neoptera</taxon>
        <taxon>Endopterygota</taxon>
        <taxon>Diptera</taxon>
        <taxon>Nematocera</taxon>
        <taxon>Culicoidea</taxon>
        <taxon>Culicidae</taxon>
        <taxon>Anophelinae</taxon>
        <taxon>Anopheles</taxon>
    </lineage>
</organism>
<feature type="domain" description="Tyrosine specific protein phosphatases" evidence="14">
    <location>
        <begin position="523"/>
        <end position="603"/>
    </location>
</feature>
<dbReference type="GO" id="GO:0004726">
    <property type="term" value="F:non-membrane spanning protein tyrosine phosphatase activity"/>
    <property type="evidence" value="ECO:0000318"/>
    <property type="project" value="GO_Central"/>
</dbReference>
<dbReference type="SMART" id="SM00404">
    <property type="entry name" value="PTPc_motif"/>
    <property type="match status" value="1"/>
</dbReference>
<dbReference type="CDD" id="cd14544">
    <property type="entry name" value="PTPc-N11_6"/>
    <property type="match status" value="1"/>
</dbReference>
<evidence type="ECO:0000256" key="2">
    <source>
        <dbReference type="ARBA" id="ARBA00010750"/>
    </source>
</evidence>
<dbReference type="GO" id="GO:0001784">
    <property type="term" value="F:phosphotyrosine residue binding"/>
    <property type="evidence" value="ECO:0000318"/>
    <property type="project" value="GO_Central"/>
</dbReference>
<dbReference type="EMBL" id="AAAB01008859">
    <property type="status" value="NOT_ANNOTATED_CDS"/>
    <property type="molecule type" value="Genomic_DNA"/>
</dbReference>
<dbReference type="GO" id="GO:0009653">
    <property type="term" value="P:anatomical structure morphogenesis"/>
    <property type="evidence" value="ECO:0007669"/>
    <property type="project" value="UniProtKB-ARBA"/>
</dbReference>
<dbReference type="CDD" id="cd10340">
    <property type="entry name" value="SH2_N-SH2_SHP_like"/>
    <property type="match status" value="1"/>
</dbReference>
<evidence type="ECO:0000256" key="7">
    <source>
        <dbReference type="ARBA" id="ARBA00022912"/>
    </source>
</evidence>
<dbReference type="InterPro" id="IPR016130">
    <property type="entry name" value="Tyr_Pase_AS"/>
</dbReference>
<dbReference type="PRINTS" id="PR00401">
    <property type="entry name" value="SH2DOMAIN"/>
</dbReference>
<dbReference type="PROSITE" id="PS50056">
    <property type="entry name" value="TYR_PHOSPHATASE_2"/>
    <property type="match status" value="1"/>
</dbReference>
<dbReference type="GO" id="GO:0000165">
    <property type="term" value="P:MAPK cascade"/>
    <property type="evidence" value="ECO:0000318"/>
    <property type="project" value="GO_Central"/>
</dbReference>
<keyword evidence="5" id="KW-0677">Repeat</keyword>
<evidence type="ECO:0000256" key="10">
    <source>
        <dbReference type="PIRNR" id="PIRNR000929"/>
    </source>
</evidence>
<dbReference type="InterPro" id="IPR000980">
    <property type="entry name" value="SH2"/>
</dbReference>
<keyword evidence="6 10" id="KW-0378">Hydrolase</keyword>
<dbReference type="FunCoup" id="A0A1S4GFJ7">
    <property type="interactions" value="1682"/>
</dbReference>
<dbReference type="SUPFAM" id="SSF52799">
    <property type="entry name" value="(Phosphotyrosine protein) phosphatases II"/>
    <property type="match status" value="1"/>
</dbReference>
<dbReference type="InterPro" id="IPR036860">
    <property type="entry name" value="SH2_dom_sf"/>
</dbReference>
<accession>A0A1S4GFJ7</accession>
<feature type="region of interest" description="Disordered" evidence="11">
    <location>
        <begin position="308"/>
        <end position="340"/>
    </location>
</feature>
<dbReference type="InParanoid" id="A0A1S4GFJ7"/>
<dbReference type="SMART" id="SM00252">
    <property type="entry name" value="SH2"/>
    <property type="match status" value="2"/>
</dbReference>
<evidence type="ECO:0000313" key="16">
    <source>
        <dbReference type="Proteomes" id="UP000007062"/>
    </source>
</evidence>
<dbReference type="VEuPathDB" id="VectorBase:AGAMI1_011921"/>
<dbReference type="FunFam" id="3.30.505.10:FF:000018">
    <property type="entry name" value="Tyrosine-protein phosphatase non-receptor type"/>
    <property type="match status" value="1"/>
</dbReference>
<dbReference type="PROSITE" id="PS00383">
    <property type="entry name" value="TYR_PHOSPHATASE_1"/>
    <property type="match status" value="1"/>
</dbReference>
<dbReference type="SMART" id="SM00194">
    <property type="entry name" value="PTPc"/>
    <property type="match status" value="1"/>
</dbReference>
<evidence type="ECO:0000259" key="12">
    <source>
        <dbReference type="PROSITE" id="PS50001"/>
    </source>
</evidence>
<evidence type="ECO:0000256" key="9">
    <source>
        <dbReference type="ARBA" id="ARBA00051722"/>
    </source>
</evidence>
<proteinExistence type="inferred from homology"/>
<feature type="domain" description="SH2" evidence="12">
    <location>
        <begin position="9"/>
        <end position="105"/>
    </location>
</feature>
<reference evidence="15 16" key="2">
    <citation type="journal article" date="2004" name="Trends Parasitol.">
        <title>The Anopheles gambiae genome: an update.</title>
        <authorList>
            <person name="Mongin E."/>
            <person name="Louis C."/>
            <person name="Holt R.A."/>
            <person name="Birney E."/>
            <person name="Collins F.H."/>
        </authorList>
    </citation>
    <scope>NUCLEOTIDE SEQUENCE [LARGE SCALE GENOMIC DNA]</scope>
    <source>
        <strain evidence="15 16">PEST</strain>
    </source>
</reference>
<comment type="catalytic activity">
    <reaction evidence="9 10">
        <text>O-phospho-L-tyrosyl-[protein] + H2O = L-tyrosyl-[protein] + phosphate</text>
        <dbReference type="Rhea" id="RHEA:10684"/>
        <dbReference type="Rhea" id="RHEA-COMP:10136"/>
        <dbReference type="Rhea" id="RHEA-COMP:20101"/>
        <dbReference type="ChEBI" id="CHEBI:15377"/>
        <dbReference type="ChEBI" id="CHEBI:43474"/>
        <dbReference type="ChEBI" id="CHEBI:46858"/>
        <dbReference type="ChEBI" id="CHEBI:61978"/>
        <dbReference type="EC" id="3.1.3.48"/>
    </reaction>
</comment>
<dbReference type="PANTHER" id="PTHR46257:SF3">
    <property type="entry name" value="TYROSINE-PROTEIN PHOSPHATASE CORKSCREW"/>
    <property type="match status" value="1"/>
</dbReference>
<dbReference type="FunFam" id="3.90.190.10:FF:000237">
    <property type="entry name" value="Protein-tyrosine phosphatase SHP-1"/>
    <property type="match status" value="1"/>
</dbReference>
<evidence type="ECO:0000259" key="14">
    <source>
        <dbReference type="PROSITE" id="PS50056"/>
    </source>
</evidence>
<evidence type="ECO:0000256" key="4">
    <source>
        <dbReference type="ARBA" id="ARBA00022553"/>
    </source>
</evidence>
<dbReference type="EnsemblMetazoa" id="AGAP002438-RB">
    <property type="protein sequence ID" value="AGAP002438-PB"/>
    <property type="gene ID" value="AGAP002438"/>
</dbReference>
<dbReference type="GO" id="GO:0048666">
    <property type="term" value="P:neuron development"/>
    <property type="evidence" value="ECO:0007669"/>
    <property type="project" value="UniProtKB-ARBA"/>
</dbReference>
<dbReference type="Pfam" id="PF00102">
    <property type="entry name" value="Y_phosphatase"/>
    <property type="match status" value="2"/>
</dbReference>
<dbReference type="VEuPathDB" id="VectorBase:AGAMI1_011132"/>
<dbReference type="Pfam" id="PF00017">
    <property type="entry name" value="SH2"/>
    <property type="match status" value="2"/>
</dbReference>
<dbReference type="Gene3D" id="3.30.505.10">
    <property type="entry name" value="SH2 domain"/>
    <property type="match status" value="2"/>
</dbReference>